<evidence type="ECO:0000256" key="6">
    <source>
        <dbReference type="ARBA" id="ARBA00023004"/>
    </source>
</evidence>
<reference evidence="11 12" key="1">
    <citation type="journal article" date="2024" name="Nat. Commun.">
        <title>Phylogenomics reveals the evolutionary origins of lichenization in chlorophyte algae.</title>
        <authorList>
            <person name="Puginier C."/>
            <person name="Libourel C."/>
            <person name="Otte J."/>
            <person name="Skaloud P."/>
            <person name="Haon M."/>
            <person name="Grisel S."/>
            <person name="Petersen M."/>
            <person name="Berrin J.G."/>
            <person name="Delaux P.M."/>
            <person name="Dal Grande F."/>
            <person name="Keller J."/>
        </authorList>
    </citation>
    <scope>NUCLEOTIDE SEQUENCE [LARGE SCALE GENOMIC DNA]</scope>
    <source>
        <strain evidence="11 12">SAG 2036</strain>
    </source>
</reference>
<feature type="domain" description="TRAM" evidence="8">
    <location>
        <begin position="471"/>
        <end position="537"/>
    </location>
</feature>
<evidence type="ECO:0000256" key="1">
    <source>
        <dbReference type="ARBA" id="ARBA00001966"/>
    </source>
</evidence>
<keyword evidence="4" id="KW-0949">S-adenosyl-L-methionine</keyword>
<dbReference type="Gene3D" id="3.80.30.20">
    <property type="entry name" value="tm_1862 like domain"/>
    <property type="match status" value="1"/>
</dbReference>
<keyword evidence="3" id="KW-0004">4Fe-4S</keyword>
<gene>
    <name evidence="11" type="ORF">WJX73_010622</name>
</gene>
<protein>
    <submittedName>
        <fullName evidence="11">Uncharacterized protein</fullName>
    </submittedName>
</protein>
<evidence type="ECO:0000256" key="2">
    <source>
        <dbReference type="ARBA" id="ARBA00009815"/>
    </source>
</evidence>
<dbReference type="NCBIfam" id="TIGR00089">
    <property type="entry name" value="MiaB/RimO family radical SAM methylthiotransferase"/>
    <property type="match status" value="1"/>
</dbReference>
<dbReference type="SFLD" id="SFLDS00029">
    <property type="entry name" value="Radical_SAM"/>
    <property type="match status" value="1"/>
</dbReference>
<dbReference type="SMART" id="SM00729">
    <property type="entry name" value="Elp3"/>
    <property type="match status" value="1"/>
</dbReference>
<keyword evidence="6" id="KW-0408">Iron</keyword>
<proteinExistence type="inferred from homology"/>
<dbReference type="HAMAP" id="MF_01864">
    <property type="entry name" value="tRNA_metthiotr_MiaB"/>
    <property type="match status" value="1"/>
</dbReference>
<dbReference type="AlphaFoldDB" id="A0AAW1P164"/>
<evidence type="ECO:0000256" key="7">
    <source>
        <dbReference type="ARBA" id="ARBA00023014"/>
    </source>
</evidence>
<dbReference type="PANTHER" id="PTHR43020:SF2">
    <property type="entry name" value="MITOCHONDRIAL TRNA METHYLTHIOTRANSFERASE CDK5RAP1"/>
    <property type="match status" value="1"/>
</dbReference>
<comment type="cofactor">
    <cofactor evidence="1">
        <name>[4Fe-4S] cluster</name>
        <dbReference type="ChEBI" id="CHEBI:49883"/>
    </cofactor>
</comment>
<dbReference type="PROSITE" id="PS51918">
    <property type="entry name" value="RADICAL_SAM"/>
    <property type="match status" value="1"/>
</dbReference>
<comment type="similarity">
    <text evidence="2">Belongs to the methylthiotransferase family. MiaB subfamily.</text>
</comment>
<dbReference type="FunFam" id="3.80.30.20:FF:000001">
    <property type="entry name" value="tRNA-2-methylthio-N(6)-dimethylallyladenosine synthase 2"/>
    <property type="match status" value="1"/>
</dbReference>
<dbReference type="SFLD" id="SFLDG01082">
    <property type="entry name" value="B12-binding_domain_containing"/>
    <property type="match status" value="1"/>
</dbReference>
<evidence type="ECO:0000256" key="5">
    <source>
        <dbReference type="ARBA" id="ARBA00022723"/>
    </source>
</evidence>
<evidence type="ECO:0000313" key="11">
    <source>
        <dbReference type="EMBL" id="KAK9804054.1"/>
    </source>
</evidence>
<dbReference type="Pfam" id="PF00919">
    <property type="entry name" value="UPF0004"/>
    <property type="match status" value="1"/>
</dbReference>
<dbReference type="InterPro" id="IPR020612">
    <property type="entry name" value="Methylthiotransferase_CS"/>
</dbReference>
<evidence type="ECO:0000313" key="12">
    <source>
        <dbReference type="Proteomes" id="UP001465755"/>
    </source>
</evidence>
<evidence type="ECO:0000259" key="9">
    <source>
        <dbReference type="PROSITE" id="PS51449"/>
    </source>
</evidence>
<evidence type="ECO:0000256" key="3">
    <source>
        <dbReference type="ARBA" id="ARBA00022485"/>
    </source>
</evidence>
<dbReference type="EMBL" id="JALJOQ010000054">
    <property type="protein sequence ID" value="KAK9804054.1"/>
    <property type="molecule type" value="Genomic_DNA"/>
</dbReference>
<dbReference type="FunFam" id="3.40.50.12160:FF:000003">
    <property type="entry name" value="CDK5 regulatory subunit-associated protein 1"/>
    <property type="match status" value="1"/>
</dbReference>
<keyword evidence="7" id="KW-0411">Iron-sulfur</keyword>
<dbReference type="InterPro" id="IPR023404">
    <property type="entry name" value="rSAM_horseshoe"/>
</dbReference>
<dbReference type="InterPro" id="IPR038135">
    <property type="entry name" value="Methylthiotransferase_N_sf"/>
</dbReference>
<dbReference type="NCBIfam" id="TIGR01574">
    <property type="entry name" value="miaB-methiolase"/>
    <property type="match status" value="1"/>
</dbReference>
<dbReference type="GO" id="GO:0046872">
    <property type="term" value="F:metal ion binding"/>
    <property type="evidence" value="ECO:0007669"/>
    <property type="project" value="UniProtKB-KW"/>
</dbReference>
<keyword evidence="12" id="KW-1185">Reference proteome</keyword>
<dbReference type="SFLD" id="SFLDF00273">
    <property type="entry name" value="(dimethylallyl)adenosine_tRNA"/>
    <property type="match status" value="1"/>
</dbReference>
<dbReference type="InterPro" id="IPR006463">
    <property type="entry name" value="MiaB_methiolase"/>
</dbReference>
<dbReference type="PROSITE" id="PS01278">
    <property type="entry name" value="MTTASE_RADICAL"/>
    <property type="match status" value="1"/>
</dbReference>
<dbReference type="SUPFAM" id="SSF102114">
    <property type="entry name" value="Radical SAM enzymes"/>
    <property type="match status" value="1"/>
</dbReference>
<evidence type="ECO:0000256" key="4">
    <source>
        <dbReference type="ARBA" id="ARBA00022691"/>
    </source>
</evidence>
<dbReference type="Gene3D" id="3.40.50.12160">
    <property type="entry name" value="Methylthiotransferase, N-terminal domain"/>
    <property type="match status" value="1"/>
</dbReference>
<comment type="caution">
    <text evidence="11">The sequence shown here is derived from an EMBL/GenBank/DDBJ whole genome shotgun (WGS) entry which is preliminary data.</text>
</comment>
<dbReference type="PANTHER" id="PTHR43020">
    <property type="entry name" value="CDK5 REGULATORY SUBUNIT-ASSOCIATED PROTEIN 1"/>
    <property type="match status" value="1"/>
</dbReference>
<evidence type="ECO:0000259" key="10">
    <source>
        <dbReference type="PROSITE" id="PS51918"/>
    </source>
</evidence>
<accession>A0AAW1P164</accession>
<sequence length="563" mass="62351">MAGLLPCAQHCHTSLPLGYRPSPVAQSAHRLRSSRKLRHPQASTLTEAEASSLVASIPIPELQSAEFCGSAGVSLDRPATASAATSPAEGKRYHIRTFGCQMNLADSERMAGVLEDSGYVCAADASDADVIVYNTCSIREKAETKVYSALGRQAKRKRAKMGEVKLVLAGCVASQEGAALLRRIPELDLVMGPHHANQIVSLLERVDQGSQVVATEPIEILEDVTAPRRDSDLSAWVNVIHGCNEKCTYCVVPNTRGKEQSRRPEHIRREMAALGDAGYKEVTLLGQNVDAYGRDLEGFAADNSGRRLWTFTDLLYHVHDVEGIERIRFATSHPRYFTERLVQACARLPKLCEFFHIPFQSGDNDILRHMRRGYTHERYRRIIDNIRRHMPDASVSGDAIVGYPGETEEQFEATVRLVEEVGFDRVNTAAYSPRPGTPAAVMEEQVAELIKMDRLHRLNEVVNRVAEERAQRFAGRDMEVLVEGPNPRDPMQAMGRTRHNKVAFFPTTLPPAMLKGQLVTMHVDLVRAFTLFGHLVEPQTQAGDQLVVQQQGFADTAPSAVMA</sequence>
<keyword evidence="5" id="KW-0479">Metal-binding</keyword>
<evidence type="ECO:0000259" key="8">
    <source>
        <dbReference type="PROSITE" id="PS50926"/>
    </source>
</evidence>
<dbReference type="InterPro" id="IPR006638">
    <property type="entry name" value="Elp3/MiaA/NifB-like_rSAM"/>
</dbReference>
<dbReference type="Proteomes" id="UP001465755">
    <property type="component" value="Unassembled WGS sequence"/>
</dbReference>
<dbReference type="GO" id="GO:0035596">
    <property type="term" value="F:methylthiotransferase activity"/>
    <property type="evidence" value="ECO:0007669"/>
    <property type="project" value="InterPro"/>
</dbReference>
<dbReference type="Pfam" id="PF01938">
    <property type="entry name" value="TRAM"/>
    <property type="match status" value="1"/>
</dbReference>
<name>A0AAW1P164_9CHLO</name>
<organism evidence="11 12">
    <name type="scientific">Symbiochloris irregularis</name>
    <dbReference type="NCBI Taxonomy" id="706552"/>
    <lineage>
        <taxon>Eukaryota</taxon>
        <taxon>Viridiplantae</taxon>
        <taxon>Chlorophyta</taxon>
        <taxon>core chlorophytes</taxon>
        <taxon>Trebouxiophyceae</taxon>
        <taxon>Trebouxiales</taxon>
        <taxon>Trebouxiaceae</taxon>
        <taxon>Symbiochloris</taxon>
    </lineage>
</organism>
<dbReference type="InterPro" id="IPR013848">
    <property type="entry name" value="Methylthiotransferase_N"/>
</dbReference>
<dbReference type="SFLD" id="SFLDG01061">
    <property type="entry name" value="methylthiotransferase"/>
    <property type="match status" value="1"/>
</dbReference>
<dbReference type="PROSITE" id="PS51449">
    <property type="entry name" value="MTTASE_N"/>
    <property type="match status" value="1"/>
</dbReference>
<feature type="domain" description="Radical SAM core" evidence="10">
    <location>
        <begin position="229"/>
        <end position="468"/>
    </location>
</feature>
<dbReference type="InterPro" id="IPR058240">
    <property type="entry name" value="rSAM_sf"/>
</dbReference>
<dbReference type="PROSITE" id="PS50926">
    <property type="entry name" value="TRAM"/>
    <property type="match status" value="1"/>
</dbReference>
<dbReference type="Pfam" id="PF04055">
    <property type="entry name" value="Radical_SAM"/>
    <property type="match status" value="1"/>
</dbReference>
<dbReference type="CDD" id="cd01335">
    <property type="entry name" value="Radical_SAM"/>
    <property type="match status" value="1"/>
</dbReference>
<dbReference type="InterPro" id="IPR005839">
    <property type="entry name" value="Methylthiotransferase"/>
</dbReference>
<dbReference type="InterPro" id="IPR007197">
    <property type="entry name" value="rSAM"/>
</dbReference>
<dbReference type="GO" id="GO:0051539">
    <property type="term" value="F:4 iron, 4 sulfur cluster binding"/>
    <property type="evidence" value="ECO:0007669"/>
    <property type="project" value="UniProtKB-KW"/>
</dbReference>
<dbReference type="InterPro" id="IPR002792">
    <property type="entry name" value="TRAM_dom"/>
</dbReference>
<feature type="domain" description="MTTase N-terminal" evidence="9">
    <location>
        <begin position="91"/>
        <end position="208"/>
    </location>
</feature>
<dbReference type="GO" id="GO:0035600">
    <property type="term" value="P:tRNA methylthiolation"/>
    <property type="evidence" value="ECO:0007669"/>
    <property type="project" value="TreeGrafter"/>
</dbReference>